<gene>
    <name evidence="6" type="ORF">GGR27_003142</name>
</gene>
<dbReference type="RefSeq" id="WP_168038890.1">
    <property type="nucleotide sequence ID" value="NZ_JAATJH010000005.1"/>
</dbReference>
<name>A0ABX0XE97_9BACT</name>
<dbReference type="InterPro" id="IPR000792">
    <property type="entry name" value="Tscrpt_reg_LuxR_C"/>
</dbReference>
<dbReference type="Proteomes" id="UP000770785">
    <property type="component" value="Unassembled WGS sequence"/>
</dbReference>
<dbReference type="SMART" id="SM00421">
    <property type="entry name" value="HTH_LUXR"/>
    <property type="match status" value="1"/>
</dbReference>
<dbReference type="CDD" id="cd06170">
    <property type="entry name" value="LuxR_C_like"/>
    <property type="match status" value="1"/>
</dbReference>
<feature type="compositionally biased region" description="Polar residues" evidence="4">
    <location>
        <begin position="1"/>
        <end position="24"/>
    </location>
</feature>
<dbReference type="PANTHER" id="PTHR44688">
    <property type="entry name" value="DNA-BINDING TRANSCRIPTIONAL ACTIVATOR DEVR_DOSR"/>
    <property type="match status" value="1"/>
</dbReference>
<organism evidence="6 7">
    <name type="scientific">Neolewinella antarctica</name>
    <dbReference type="NCBI Taxonomy" id="442734"/>
    <lineage>
        <taxon>Bacteria</taxon>
        <taxon>Pseudomonadati</taxon>
        <taxon>Bacteroidota</taxon>
        <taxon>Saprospiria</taxon>
        <taxon>Saprospirales</taxon>
        <taxon>Lewinellaceae</taxon>
        <taxon>Neolewinella</taxon>
    </lineage>
</organism>
<dbReference type="GO" id="GO:0003677">
    <property type="term" value="F:DNA binding"/>
    <property type="evidence" value="ECO:0007669"/>
    <property type="project" value="UniProtKB-KW"/>
</dbReference>
<dbReference type="SUPFAM" id="SSF46894">
    <property type="entry name" value="C-terminal effector domain of the bipartite response regulators"/>
    <property type="match status" value="1"/>
</dbReference>
<evidence type="ECO:0000256" key="1">
    <source>
        <dbReference type="ARBA" id="ARBA00023015"/>
    </source>
</evidence>
<evidence type="ECO:0000256" key="3">
    <source>
        <dbReference type="ARBA" id="ARBA00023163"/>
    </source>
</evidence>
<evidence type="ECO:0000256" key="2">
    <source>
        <dbReference type="ARBA" id="ARBA00023125"/>
    </source>
</evidence>
<accession>A0ABX0XE97</accession>
<evidence type="ECO:0000313" key="6">
    <source>
        <dbReference type="EMBL" id="NJC27625.1"/>
    </source>
</evidence>
<keyword evidence="2 6" id="KW-0238">DNA-binding</keyword>
<evidence type="ECO:0000313" key="7">
    <source>
        <dbReference type="Proteomes" id="UP000770785"/>
    </source>
</evidence>
<dbReference type="PANTHER" id="PTHR44688:SF16">
    <property type="entry name" value="DNA-BINDING TRANSCRIPTIONAL ACTIVATOR DEVR_DOSR"/>
    <property type="match status" value="1"/>
</dbReference>
<dbReference type="Pfam" id="PF00196">
    <property type="entry name" value="GerE"/>
    <property type="match status" value="1"/>
</dbReference>
<comment type="caution">
    <text evidence="6">The sequence shown here is derived from an EMBL/GenBank/DDBJ whole genome shotgun (WGS) entry which is preliminary data.</text>
</comment>
<dbReference type="InterPro" id="IPR036388">
    <property type="entry name" value="WH-like_DNA-bd_sf"/>
</dbReference>
<sequence>MFDQSLTATQPVSLTSGSQPSPTGFSPAALNRLRRQRAFAREHRNRFDNLTRREREVLTLIVRGKTNEEIATALYRSVHTVRTHRNNIWRQLGIRSVVEAVWWGACFDLV</sequence>
<dbReference type="PRINTS" id="PR00038">
    <property type="entry name" value="HTHLUXR"/>
</dbReference>
<dbReference type="Gene3D" id="1.10.10.10">
    <property type="entry name" value="Winged helix-like DNA-binding domain superfamily/Winged helix DNA-binding domain"/>
    <property type="match status" value="1"/>
</dbReference>
<dbReference type="PROSITE" id="PS50043">
    <property type="entry name" value="HTH_LUXR_2"/>
    <property type="match status" value="1"/>
</dbReference>
<evidence type="ECO:0000256" key="4">
    <source>
        <dbReference type="SAM" id="MobiDB-lite"/>
    </source>
</evidence>
<feature type="region of interest" description="Disordered" evidence="4">
    <location>
        <begin position="1"/>
        <end position="27"/>
    </location>
</feature>
<feature type="domain" description="HTH luxR-type" evidence="5">
    <location>
        <begin position="43"/>
        <end position="108"/>
    </location>
</feature>
<proteinExistence type="predicted"/>
<keyword evidence="1" id="KW-0805">Transcription regulation</keyword>
<reference evidence="6 7" key="1">
    <citation type="submission" date="2020-03" db="EMBL/GenBank/DDBJ databases">
        <title>Genomic Encyclopedia of Type Strains, Phase IV (KMG-IV): sequencing the most valuable type-strain genomes for metagenomic binning, comparative biology and taxonomic classification.</title>
        <authorList>
            <person name="Goeker M."/>
        </authorList>
    </citation>
    <scope>NUCLEOTIDE SEQUENCE [LARGE SCALE GENOMIC DNA]</scope>
    <source>
        <strain evidence="6 7">DSM 105096</strain>
    </source>
</reference>
<keyword evidence="7" id="KW-1185">Reference proteome</keyword>
<dbReference type="InterPro" id="IPR016032">
    <property type="entry name" value="Sig_transdc_resp-reg_C-effctor"/>
</dbReference>
<evidence type="ECO:0000259" key="5">
    <source>
        <dbReference type="PROSITE" id="PS50043"/>
    </source>
</evidence>
<keyword evidence="3" id="KW-0804">Transcription</keyword>
<dbReference type="EMBL" id="JAATJH010000005">
    <property type="protein sequence ID" value="NJC27625.1"/>
    <property type="molecule type" value="Genomic_DNA"/>
</dbReference>
<protein>
    <submittedName>
        <fullName evidence="6">DNA-binding NarL/FixJ family response regulator</fullName>
    </submittedName>
</protein>